<gene>
    <name evidence="1" type="ORF">L1987_45789</name>
</gene>
<keyword evidence="2" id="KW-1185">Reference proteome</keyword>
<evidence type="ECO:0000313" key="2">
    <source>
        <dbReference type="Proteomes" id="UP001056120"/>
    </source>
</evidence>
<proteinExistence type="predicted"/>
<reference evidence="2" key="1">
    <citation type="journal article" date="2022" name="Mol. Ecol. Resour.">
        <title>The genomes of chicory, endive, great burdock and yacon provide insights into Asteraceae palaeo-polyploidization history and plant inulin production.</title>
        <authorList>
            <person name="Fan W."/>
            <person name="Wang S."/>
            <person name="Wang H."/>
            <person name="Wang A."/>
            <person name="Jiang F."/>
            <person name="Liu H."/>
            <person name="Zhao H."/>
            <person name="Xu D."/>
            <person name="Zhang Y."/>
        </authorList>
    </citation>
    <scope>NUCLEOTIDE SEQUENCE [LARGE SCALE GENOMIC DNA]</scope>
    <source>
        <strain evidence="2">cv. Yunnan</strain>
    </source>
</reference>
<protein>
    <submittedName>
        <fullName evidence="1">Uncharacterized protein</fullName>
    </submittedName>
</protein>
<reference evidence="1 2" key="2">
    <citation type="journal article" date="2022" name="Mol. Ecol. Resour.">
        <title>The genomes of chicory, endive, great burdock and yacon provide insights into Asteraceae paleo-polyploidization history and plant inulin production.</title>
        <authorList>
            <person name="Fan W."/>
            <person name="Wang S."/>
            <person name="Wang H."/>
            <person name="Wang A."/>
            <person name="Jiang F."/>
            <person name="Liu H."/>
            <person name="Zhao H."/>
            <person name="Xu D."/>
            <person name="Zhang Y."/>
        </authorList>
    </citation>
    <scope>NUCLEOTIDE SEQUENCE [LARGE SCALE GENOMIC DNA]</scope>
    <source>
        <strain evidence="2">cv. Yunnan</strain>
        <tissue evidence="1">Leaves</tissue>
    </source>
</reference>
<comment type="caution">
    <text evidence="1">The sequence shown here is derived from an EMBL/GenBank/DDBJ whole genome shotgun (WGS) entry which is preliminary data.</text>
</comment>
<dbReference type="EMBL" id="CM042032">
    <property type="protein sequence ID" value="KAI3776029.1"/>
    <property type="molecule type" value="Genomic_DNA"/>
</dbReference>
<evidence type="ECO:0000313" key="1">
    <source>
        <dbReference type="EMBL" id="KAI3776029.1"/>
    </source>
</evidence>
<sequence length="79" mass="8531">MIQGGIKENQFGLGSRYGMSEQIRPKVRDVVIAPETPMGIEEPTFMLENNDRLSVEDDTVEIGNDTLGSGGNGFGVALM</sequence>
<dbReference type="Proteomes" id="UP001056120">
    <property type="component" value="Linkage Group LG15"/>
</dbReference>
<organism evidence="1 2">
    <name type="scientific">Smallanthus sonchifolius</name>
    <dbReference type="NCBI Taxonomy" id="185202"/>
    <lineage>
        <taxon>Eukaryota</taxon>
        <taxon>Viridiplantae</taxon>
        <taxon>Streptophyta</taxon>
        <taxon>Embryophyta</taxon>
        <taxon>Tracheophyta</taxon>
        <taxon>Spermatophyta</taxon>
        <taxon>Magnoliopsida</taxon>
        <taxon>eudicotyledons</taxon>
        <taxon>Gunneridae</taxon>
        <taxon>Pentapetalae</taxon>
        <taxon>asterids</taxon>
        <taxon>campanulids</taxon>
        <taxon>Asterales</taxon>
        <taxon>Asteraceae</taxon>
        <taxon>Asteroideae</taxon>
        <taxon>Heliantheae alliance</taxon>
        <taxon>Millerieae</taxon>
        <taxon>Smallanthus</taxon>
    </lineage>
</organism>
<name>A0ACB9FY11_9ASTR</name>
<accession>A0ACB9FY11</accession>